<feature type="region of interest" description="Disordered" evidence="1">
    <location>
        <begin position="186"/>
        <end position="313"/>
    </location>
</feature>
<dbReference type="InterPro" id="IPR006671">
    <property type="entry name" value="Cyclin_N"/>
</dbReference>
<dbReference type="Gene3D" id="1.10.472.10">
    <property type="entry name" value="Cyclin-like"/>
    <property type="match status" value="1"/>
</dbReference>
<proteinExistence type="predicted"/>
<feature type="domain" description="Cyclin N-terminal" evidence="2">
    <location>
        <begin position="63"/>
        <end position="169"/>
    </location>
</feature>
<dbReference type="InterPro" id="IPR036915">
    <property type="entry name" value="Cyclin-like_sf"/>
</dbReference>
<reference evidence="3" key="1">
    <citation type="submission" date="2022-07" db="EMBL/GenBank/DDBJ databases">
        <title>Genome Sequence of Physisporinus lineatus.</title>
        <authorList>
            <person name="Buettner E."/>
        </authorList>
    </citation>
    <scope>NUCLEOTIDE SEQUENCE</scope>
    <source>
        <strain evidence="3">VT162</strain>
    </source>
</reference>
<evidence type="ECO:0000256" key="1">
    <source>
        <dbReference type="SAM" id="MobiDB-lite"/>
    </source>
</evidence>
<accession>A0AAD5VCV0</accession>
<organism evidence="3 4">
    <name type="scientific">Meripilus lineatus</name>
    <dbReference type="NCBI Taxonomy" id="2056292"/>
    <lineage>
        <taxon>Eukaryota</taxon>
        <taxon>Fungi</taxon>
        <taxon>Dikarya</taxon>
        <taxon>Basidiomycota</taxon>
        <taxon>Agaricomycotina</taxon>
        <taxon>Agaricomycetes</taxon>
        <taxon>Polyporales</taxon>
        <taxon>Meripilaceae</taxon>
        <taxon>Meripilus</taxon>
    </lineage>
</organism>
<dbReference type="Pfam" id="PF00134">
    <property type="entry name" value="Cyclin_N"/>
    <property type="match status" value="1"/>
</dbReference>
<feature type="compositionally biased region" description="Low complexity" evidence="1">
    <location>
        <begin position="243"/>
        <end position="255"/>
    </location>
</feature>
<dbReference type="EMBL" id="JANAWD010000074">
    <property type="protein sequence ID" value="KAJ3488106.1"/>
    <property type="molecule type" value="Genomic_DNA"/>
</dbReference>
<name>A0AAD5VCV0_9APHY</name>
<dbReference type="CDD" id="cd20557">
    <property type="entry name" value="CYCLIN_ScPCL1-like"/>
    <property type="match status" value="1"/>
</dbReference>
<evidence type="ECO:0000313" key="4">
    <source>
        <dbReference type="Proteomes" id="UP001212997"/>
    </source>
</evidence>
<keyword evidence="4" id="KW-1185">Reference proteome</keyword>
<dbReference type="InterPro" id="IPR013922">
    <property type="entry name" value="Cyclin_PHO80-like"/>
</dbReference>
<dbReference type="GO" id="GO:0016538">
    <property type="term" value="F:cyclin-dependent protein serine/threonine kinase regulator activity"/>
    <property type="evidence" value="ECO:0007669"/>
    <property type="project" value="TreeGrafter"/>
</dbReference>
<comment type="caution">
    <text evidence="3">The sequence shown here is derived from an EMBL/GenBank/DDBJ whole genome shotgun (WGS) entry which is preliminary data.</text>
</comment>
<dbReference type="AlphaFoldDB" id="A0AAD5VCV0"/>
<evidence type="ECO:0000313" key="3">
    <source>
        <dbReference type="EMBL" id="KAJ3488106.1"/>
    </source>
</evidence>
<feature type="compositionally biased region" description="Polar residues" evidence="1">
    <location>
        <begin position="190"/>
        <end position="199"/>
    </location>
</feature>
<sequence>MSQVHSASTLHPASLADRSSHSPALLELVDQKMSRSLIEYTIDCVMETVRIALRSTSPKSPRGRSQARKTERVKLTDFVTRIVTRANIKVATLLVALVYIDRATPFLQISTEMWAGERVFLGALMLAYKYVNDATLKNFRWAIATGVFGTRDVGRVEREFLQVLDYELNFTEDDVLSHHTAIKTHARLRSPTSSQTHTFPPNRVPFPRSSSQSCWSDDSDEEDNSSDENEDGHSSPDSGMDDSTPTSSPLSSSLPRTPEGDSDNAVDPSTYLRFPSKRPFQSPPPPHDIPRVSKISGRSSHPAFRILPLPPLP</sequence>
<protein>
    <recommendedName>
        <fullName evidence="2">Cyclin N-terminal domain-containing protein</fullName>
    </recommendedName>
</protein>
<dbReference type="PANTHER" id="PTHR15615:SF10">
    <property type="entry name" value="PHO85 CYCLIN-2-RELATED"/>
    <property type="match status" value="1"/>
</dbReference>
<dbReference type="PANTHER" id="PTHR15615">
    <property type="match status" value="1"/>
</dbReference>
<dbReference type="SUPFAM" id="SSF47954">
    <property type="entry name" value="Cyclin-like"/>
    <property type="match status" value="1"/>
</dbReference>
<dbReference type="Proteomes" id="UP001212997">
    <property type="component" value="Unassembled WGS sequence"/>
</dbReference>
<dbReference type="GO" id="GO:0000307">
    <property type="term" value="C:cyclin-dependent protein kinase holoenzyme complex"/>
    <property type="evidence" value="ECO:0007669"/>
    <property type="project" value="TreeGrafter"/>
</dbReference>
<dbReference type="GO" id="GO:0019901">
    <property type="term" value="F:protein kinase binding"/>
    <property type="evidence" value="ECO:0007669"/>
    <property type="project" value="InterPro"/>
</dbReference>
<feature type="compositionally biased region" description="Acidic residues" evidence="1">
    <location>
        <begin position="217"/>
        <end position="230"/>
    </location>
</feature>
<evidence type="ECO:0000259" key="2">
    <source>
        <dbReference type="Pfam" id="PF00134"/>
    </source>
</evidence>
<dbReference type="GO" id="GO:0005634">
    <property type="term" value="C:nucleus"/>
    <property type="evidence" value="ECO:0007669"/>
    <property type="project" value="TreeGrafter"/>
</dbReference>
<gene>
    <name evidence="3" type="ORF">NLI96_g3078</name>
</gene>